<sequence>MLTRTMRHNIRLVYNALALADRQEMPVAMLLGDLDMAFNSVRFLICSLEAELYPQIHSYVQLLYTDLSATARAVGALSDPFLIHRVTIQECPLAPLVVVLAIEPLAMWDRMDAQVRGFDRISLYADNVLYFLMESETSGLRYIPIMCTFEETSGLYMNAKKFKVFVCKCTIICVPRCGLVVGPEPGFSNNPGKRRGEGV</sequence>
<protein>
    <recommendedName>
        <fullName evidence="3">Reverse transcriptase domain-containing protein</fullName>
    </recommendedName>
</protein>
<proteinExistence type="predicted"/>
<dbReference type="Proteomes" id="UP001066276">
    <property type="component" value="Chromosome 4_2"/>
</dbReference>
<evidence type="ECO:0008006" key="3">
    <source>
        <dbReference type="Google" id="ProtNLM"/>
    </source>
</evidence>
<name>A0AAV7SNY0_PLEWA</name>
<dbReference type="PANTHER" id="PTHR31635">
    <property type="entry name" value="REVERSE TRANSCRIPTASE DOMAIN-CONTAINING PROTEIN-RELATED"/>
    <property type="match status" value="1"/>
</dbReference>
<comment type="caution">
    <text evidence="1">The sequence shown here is derived from an EMBL/GenBank/DDBJ whole genome shotgun (WGS) entry which is preliminary data.</text>
</comment>
<keyword evidence="2" id="KW-1185">Reference proteome</keyword>
<dbReference type="PANTHER" id="PTHR31635:SF196">
    <property type="entry name" value="REVERSE TRANSCRIPTASE DOMAIN-CONTAINING PROTEIN-RELATED"/>
    <property type="match status" value="1"/>
</dbReference>
<evidence type="ECO:0000313" key="2">
    <source>
        <dbReference type="Proteomes" id="UP001066276"/>
    </source>
</evidence>
<reference evidence="1" key="1">
    <citation type="journal article" date="2022" name="bioRxiv">
        <title>Sequencing and chromosome-scale assembly of the giantPleurodeles waltlgenome.</title>
        <authorList>
            <person name="Brown T."/>
            <person name="Elewa A."/>
            <person name="Iarovenko S."/>
            <person name="Subramanian E."/>
            <person name="Araus A.J."/>
            <person name="Petzold A."/>
            <person name="Susuki M."/>
            <person name="Suzuki K.-i.T."/>
            <person name="Hayashi T."/>
            <person name="Toyoda A."/>
            <person name="Oliveira C."/>
            <person name="Osipova E."/>
            <person name="Leigh N.D."/>
            <person name="Simon A."/>
            <person name="Yun M.H."/>
        </authorList>
    </citation>
    <scope>NUCLEOTIDE SEQUENCE</scope>
    <source>
        <strain evidence="1">20211129_DDA</strain>
        <tissue evidence="1">Liver</tissue>
    </source>
</reference>
<dbReference type="AlphaFoldDB" id="A0AAV7SNY0"/>
<dbReference type="EMBL" id="JANPWB010000008">
    <property type="protein sequence ID" value="KAJ1165707.1"/>
    <property type="molecule type" value="Genomic_DNA"/>
</dbReference>
<accession>A0AAV7SNY0</accession>
<gene>
    <name evidence="1" type="ORF">NDU88_006124</name>
</gene>
<organism evidence="1 2">
    <name type="scientific">Pleurodeles waltl</name>
    <name type="common">Iberian ribbed newt</name>
    <dbReference type="NCBI Taxonomy" id="8319"/>
    <lineage>
        <taxon>Eukaryota</taxon>
        <taxon>Metazoa</taxon>
        <taxon>Chordata</taxon>
        <taxon>Craniata</taxon>
        <taxon>Vertebrata</taxon>
        <taxon>Euteleostomi</taxon>
        <taxon>Amphibia</taxon>
        <taxon>Batrachia</taxon>
        <taxon>Caudata</taxon>
        <taxon>Salamandroidea</taxon>
        <taxon>Salamandridae</taxon>
        <taxon>Pleurodelinae</taxon>
        <taxon>Pleurodeles</taxon>
    </lineage>
</organism>
<evidence type="ECO:0000313" key="1">
    <source>
        <dbReference type="EMBL" id="KAJ1165707.1"/>
    </source>
</evidence>